<organism evidence="2 3">
    <name type="scientific">Cercospora berteroae</name>
    <dbReference type="NCBI Taxonomy" id="357750"/>
    <lineage>
        <taxon>Eukaryota</taxon>
        <taxon>Fungi</taxon>
        <taxon>Dikarya</taxon>
        <taxon>Ascomycota</taxon>
        <taxon>Pezizomycotina</taxon>
        <taxon>Dothideomycetes</taxon>
        <taxon>Dothideomycetidae</taxon>
        <taxon>Mycosphaerellales</taxon>
        <taxon>Mycosphaerellaceae</taxon>
        <taxon>Cercospora</taxon>
    </lineage>
</organism>
<protein>
    <submittedName>
        <fullName evidence="2">Uncharacterized protein</fullName>
    </submittedName>
</protein>
<evidence type="ECO:0000313" key="3">
    <source>
        <dbReference type="Proteomes" id="UP000237631"/>
    </source>
</evidence>
<accession>A0A2S6BRX7</accession>
<dbReference type="EMBL" id="PNEN01001790">
    <property type="protein sequence ID" value="PPJ50225.1"/>
    <property type="molecule type" value="Genomic_DNA"/>
</dbReference>
<dbReference type="OrthoDB" id="10628915at2759"/>
<keyword evidence="3" id="KW-1185">Reference proteome</keyword>
<gene>
    <name evidence="2" type="ORF">CBER1_07178</name>
</gene>
<evidence type="ECO:0000313" key="2">
    <source>
        <dbReference type="EMBL" id="PPJ50225.1"/>
    </source>
</evidence>
<reference evidence="3" key="1">
    <citation type="journal article" date="2017" name="bioRxiv">
        <title>Conservation of a gene cluster reveals novel cercosporin biosynthetic mechanisms and extends production to the genus Colletotrichum.</title>
        <authorList>
            <person name="de Jonge R."/>
            <person name="Ebert M.K."/>
            <person name="Huitt-Roehl C.R."/>
            <person name="Pal P."/>
            <person name="Suttle J.C."/>
            <person name="Spanner R.E."/>
            <person name="Neubauer J.D."/>
            <person name="Jurick W.M.II."/>
            <person name="Stott K.A."/>
            <person name="Secor G.A."/>
            <person name="Thomma B.P.H.J."/>
            <person name="Van de Peer Y."/>
            <person name="Townsend C.A."/>
            <person name="Bolton M.D."/>
        </authorList>
    </citation>
    <scope>NUCLEOTIDE SEQUENCE [LARGE SCALE GENOMIC DNA]</scope>
    <source>
        <strain evidence="3">CBS538.71</strain>
    </source>
</reference>
<sequence length="291" mass="31958">MALTGSHCLRRCQGADFTSTHSIHPSSQTRNGLNLQHRSLPSTLRETPLTGGAKKEKRRKQFLGAGSLSFLPSLVTWEEKWSAAASRRGMLLTGQASSRSQQRETVFSAVPLGRWMDIASLPLSSLEPEQHWPVPATACSRHATALGPSYGYDHYTAAPNQQYIQPPMPAAQYTAFMQYMPTYGPGPYVYNPQPYYPPQSMQPGCQYMLPPAPQRGPHSPPRAFGAACSNNLRHVPRVLDNSYVAADNSRSGAGMIRGLISYAPISSESVASRPPAECKSVSTMRRLRRRA</sequence>
<feature type="region of interest" description="Disordered" evidence="1">
    <location>
        <begin position="19"/>
        <end position="57"/>
    </location>
</feature>
<feature type="compositionally biased region" description="Polar residues" evidence="1">
    <location>
        <begin position="19"/>
        <end position="45"/>
    </location>
</feature>
<proteinExistence type="predicted"/>
<name>A0A2S6BRX7_9PEZI</name>
<dbReference type="Proteomes" id="UP000237631">
    <property type="component" value="Unassembled WGS sequence"/>
</dbReference>
<comment type="caution">
    <text evidence="2">The sequence shown here is derived from an EMBL/GenBank/DDBJ whole genome shotgun (WGS) entry which is preliminary data.</text>
</comment>
<dbReference type="AlphaFoldDB" id="A0A2S6BRX7"/>
<evidence type="ECO:0000256" key="1">
    <source>
        <dbReference type="SAM" id="MobiDB-lite"/>
    </source>
</evidence>